<feature type="region of interest" description="Disordered" evidence="2">
    <location>
        <begin position="28"/>
        <end position="106"/>
    </location>
</feature>
<dbReference type="InterPro" id="IPR051624">
    <property type="entry name" value="RMD1/Sad1-interacting"/>
</dbReference>
<evidence type="ECO:0000259" key="4">
    <source>
        <dbReference type="Pfam" id="PF02582"/>
    </source>
</evidence>
<dbReference type="GO" id="GO:0005739">
    <property type="term" value="C:mitochondrion"/>
    <property type="evidence" value="ECO:0007669"/>
    <property type="project" value="UniProtKB-ARBA"/>
</dbReference>
<keyword evidence="6" id="KW-1185">Reference proteome</keyword>
<dbReference type="EMBL" id="CP014586">
    <property type="protein sequence ID" value="ANZ76304.1"/>
    <property type="molecule type" value="Genomic_DNA"/>
</dbReference>
<keyword evidence="3" id="KW-0812">Transmembrane</keyword>
<evidence type="ECO:0000313" key="5">
    <source>
        <dbReference type="EMBL" id="ANZ76304.1"/>
    </source>
</evidence>
<dbReference type="Proteomes" id="UP000094565">
    <property type="component" value="Chromosome 3"/>
</dbReference>
<feature type="compositionally biased region" description="Acidic residues" evidence="2">
    <location>
        <begin position="380"/>
        <end position="394"/>
    </location>
</feature>
<accession>A0A1B2JE00</accession>
<feature type="region of interest" description="Disordered" evidence="2">
    <location>
        <begin position="264"/>
        <end position="334"/>
    </location>
</feature>
<keyword evidence="3" id="KW-0472">Membrane</keyword>
<feature type="compositionally biased region" description="Polar residues" evidence="2">
    <location>
        <begin position="403"/>
        <end position="412"/>
    </location>
</feature>
<keyword evidence="3" id="KW-1133">Transmembrane helix</keyword>
<evidence type="ECO:0000256" key="3">
    <source>
        <dbReference type="SAM" id="Phobius"/>
    </source>
</evidence>
<comment type="similarity">
    <text evidence="1">Belongs to the RMD1/sif2 family.</text>
</comment>
<gene>
    <name evidence="5" type="primary">RMD8</name>
    <name evidence="5" type="ORF">ATY40_BA7504164</name>
</gene>
<feature type="transmembrane region" description="Helical" evidence="3">
    <location>
        <begin position="592"/>
        <end position="617"/>
    </location>
</feature>
<sequence>MSTDRNAHSKRSPSILVTDSRQDFTSAPFAGHRLSRNNANRSHLNSGYRDVSVSGVLGNRSDVPSSERRDRLPSILANRRPSRSGRYDDTIRKQRHARGSAQQYMSNEIQHRTIPKLSKTLPTRTSKINEKLVLIPDSDEELQKYRKVHQPFNSDLYVRSTAEEMSKEHRAQNYPRVTAYLVANSFDLKLTAKYLEKEHLVSPRRYNEVLYVPYSLPLIPGLNGVRVRSNDSEKVQAGKIWMENYIDKSEQKDHHYEYYSGVEYESDQAVDPEGRSVPLEFDEDHSKSAEFDPSEPQFFPENSSPRDTPIETNSEVTEEKDTETLKTTSSNESQVPDLSKHAEVFIFDYGTVVFWNLSELNEKNILADLVFAKIRPGEYESSDDEDEDDDDDMDGVSPVTEAATESTPLSNSISPTPYLPLAIKPVSEQYIETEEFHFEYNVNITTPRIYNDMITLKSGDHMIKLAISHALAQSNKLSLFESRMSVILTSISRLPKALALTGKLANYTRKKVLIKTGKLFQLRNEVNLSSTVLDTPEFFWSFEPALHPLYNAIRDYLEIEQRVEVVNDRCKVFLDFFDMVADSLVERKGTRFIYFVIVAIGMSVIVGGFEILIRYLLIKKNSNTI</sequence>
<feature type="compositionally biased region" description="Polar residues" evidence="2">
    <location>
        <begin position="36"/>
        <end position="45"/>
    </location>
</feature>
<organism evidence="5 6">
    <name type="scientific">Komagataella pastoris</name>
    <name type="common">Yeast</name>
    <name type="synonym">Pichia pastoris</name>
    <dbReference type="NCBI Taxonomy" id="4922"/>
    <lineage>
        <taxon>Eukaryota</taxon>
        <taxon>Fungi</taxon>
        <taxon>Dikarya</taxon>
        <taxon>Ascomycota</taxon>
        <taxon>Saccharomycotina</taxon>
        <taxon>Pichiomycetes</taxon>
        <taxon>Pichiales</taxon>
        <taxon>Pichiaceae</taxon>
        <taxon>Komagataella</taxon>
    </lineage>
</organism>
<evidence type="ECO:0000256" key="2">
    <source>
        <dbReference type="SAM" id="MobiDB-lite"/>
    </source>
</evidence>
<proteinExistence type="inferred from homology"/>
<evidence type="ECO:0000256" key="1">
    <source>
        <dbReference type="ARBA" id="ARBA00008306"/>
    </source>
</evidence>
<name>A0A1B2JE00_PICPA</name>
<feature type="region of interest" description="Disordered" evidence="2">
    <location>
        <begin position="1"/>
        <end position="20"/>
    </location>
</feature>
<evidence type="ECO:0000313" key="6">
    <source>
        <dbReference type="Proteomes" id="UP000094565"/>
    </source>
</evidence>
<feature type="domain" description="DUF155" evidence="4">
    <location>
        <begin position="344"/>
        <end position="567"/>
    </location>
</feature>
<feature type="region of interest" description="Disordered" evidence="2">
    <location>
        <begin position="379"/>
        <end position="412"/>
    </location>
</feature>
<dbReference type="PANTHER" id="PTHR16255:SF4">
    <property type="entry name" value="SPORULATION PROTEIN RMD8"/>
    <property type="match status" value="1"/>
</dbReference>
<dbReference type="Pfam" id="PF02582">
    <property type="entry name" value="DUF155"/>
    <property type="match status" value="1"/>
</dbReference>
<dbReference type="InterPro" id="IPR003734">
    <property type="entry name" value="DUF155"/>
</dbReference>
<protein>
    <submittedName>
        <fullName evidence="5">BA75_04164T0</fullName>
    </submittedName>
</protein>
<dbReference type="PANTHER" id="PTHR16255">
    <property type="entry name" value="REQUIRED FOR MEIOTIC NUCLEAR DIVISION PROTEIN 1 HOMOLOG"/>
    <property type="match status" value="1"/>
</dbReference>
<feature type="compositionally biased region" description="Polar residues" evidence="2">
    <location>
        <begin position="300"/>
        <end position="314"/>
    </location>
</feature>
<reference evidence="5 6" key="1">
    <citation type="submission" date="2016-02" db="EMBL/GenBank/DDBJ databases">
        <title>Comparative genomic and transcriptomic foundation for Pichia pastoris.</title>
        <authorList>
            <person name="Love K.R."/>
            <person name="Shah K.A."/>
            <person name="Whittaker C.A."/>
            <person name="Wu J."/>
            <person name="Bartlett M.C."/>
            <person name="Ma D."/>
            <person name="Leeson R.L."/>
            <person name="Priest M."/>
            <person name="Young S.K."/>
            <person name="Love J.C."/>
        </authorList>
    </citation>
    <scope>NUCLEOTIDE SEQUENCE [LARGE SCALE GENOMIC DNA]</scope>
    <source>
        <strain evidence="5 6">ATCC 28485</strain>
    </source>
</reference>
<dbReference type="AlphaFoldDB" id="A0A1B2JE00"/>
<dbReference type="OrthoDB" id="18302at2759"/>